<organism evidence="9 10">
    <name type="scientific">Trichosporon asahii var. asahii (strain ATCC 90039 / CBS 2479 / JCM 2466 / KCTC 7840 / NBRC 103889/ NCYC 2677 / UAMH 7654)</name>
    <name type="common">Yeast</name>
    <dbReference type="NCBI Taxonomy" id="1186058"/>
    <lineage>
        <taxon>Eukaryota</taxon>
        <taxon>Fungi</taxon>
        <taxon>Dikarya</taxon>
        <taxon>Basidiomycota</taxon>
        <taxon>Agaricomycotina</taxon>
        <taxon>Tremellomycetes</taxon>
        <taxon>Trichosporonales</taxon>
        <taxon>Trichosporonaceae</taxon>
        <taxon>Trichosporon</taxon>
    </lineage>
</organism>
<keyword evidence="6 9" id="KW-0413">Isomerase</keyword>
<evidence type="ECO:0000256" key="2">
    <source>
        <dbReference type="ARBA" id="ARBA00004988"/>
    </source>
</evidence>
<comment type="similarity">
    <text evidence="3">Belongs to the ribose 5-phosphate isomerase family.</text>
</comment>
<dbReference type="PANTHER" id="PTHR11934">
    <property type="entry name" value="RIBOSE-5-PHOSPHATE ISOMERASE"/>
    <property type="match status" value="1"/>
</dbReference>
<evidence type="ECO:0000313" key="10">
    <source>
        <dbReference type="Proteomes" id="UP000002748"/>
    </source>
</evidence>
<reference evidence="9 10" key="1">
    <citation type="journal article" date="2012" name="Eukaryot. Cell">
        <title>Draft genome sequence of CBS 2479, the standard type strain of Trichosporon asahii.</title>
        <authorList>
            <person name="Yang R.Y."/>
            <person name="Li H.T."/>
            <person name="Zhu H."/>
            <person name="Zhou G.P."/>
            <person name="Wang M."/>
            <person name="Wang L."/>
        </authorList>
    </citation>
    <scope>NUCLEOTIDE SEQUENCE [LARGE SCALE GENOMIC DNA]</scope>
    <source>
        <strain evidence="10">ATCC 90039 / CBS 2479 / JCM 2466 / KCTC 7840 / NCYC 2677 / UAMH 7654</strain>
    </source>
</reference>
<comment type="pathway">
    <text evidence="2">Carbohydrate degradation; pentose phosphate pathway; D-ribose 5-phosphate from D-ribulose 5-phosphate (non-oxidative stage): step 1/1.</text>
</comment>
<dbReference type="FunFam" id="3.30.70.260:FF:000053">
    <property type="entry name" value="Ribose-5-phosphate isomerase, putative"/>
    <property type="match status" value="1"/>
</dbReference>
<dbReference type="InterPro" id="IPR004788">
    <property type="entry name" value="Ribose5P_isomerase_type_A"/>
</dbReference>
<name>J6EY35_TRIAS</name>
<dbReference type="GO" id="GO:0005737">
    <property type="term" value="C:cytoplasm"/>
    <property type="evidence" value="ECO:0007669"/>
    <property type="project" value="TreeGrafter"/>
</dbReference>
<evidence type="ECO:0000256" key="3">
    <source>
        <dbReference type="ARBA" id="ARBA00008088"/>
    </source>
</evidence>
<dbReference type="GO" id="GO:0009052">
    <property type="term" value="P:pentose-phosphate shunt, non-oxidative branch"/>
    <property type="evidence" value="ECO:0007669"/>
    <property type="project" value="InterPro"/>
</dbReference>
<dbReference type="Pfam" id="PF06026">
    <property type="entry name" value="Rib_5-P_isom_A"/>
    <property type="match status" value="1"/>
</dbReference>
<dbReference type="SUPFAM" id="SSF75445">
    <property type="entry name" value="D-ribose-5-phosphate isomerase (RpiA), lid domain"/>
    <property type="match status" value="1"/>
</dbReference>
<comment type="caution">
    <text evidence="9">The sequence shown here is derived from an EMBL/GenBank/DDBJ whole genome shotgun (WGS) entry which is preliminary data.</text>
</comment>
<evidence type="ECO:0000256" key="1">
    <source>
        <dbReference type="ARBA" id="ARBA00001713"/>
    </source>
</evidence>
<accession>J6EY35</accession>
<dbReference type="HOGENOM" id="CLU_056590_0_0_1"/>
<dbReference type="EC" id="5.3.1.6" evidence="4"/>
<dbReference type="FunFam" id="3.40.50.1360:FF:000014">
    <property type="entry name" value="Ribose 5-phosphate isomerase"/>
    <property type="match status" value="1"/>
</dbReference>
<dbReference type="InterPro" id="IPR037171">
    <property type="entry name" value="NagB/RpiA_transferase-like"/>
</dbReference>
<evidence type="ECO:0000256" key="8">
    <source>
        <dbReference type="ARBA" id="ARBA00032273"/>
    </source>
</evidence>
<dbReference type="GeneID" id="25984863"/>
<comment type="catalytic activity">
    <reaction evidence="1">
        <text>aldehydo-D-ribose 5-phosphate = D-ribulose 5-phosphate</text>
        <dbReference type="Rhea" id="RHEA:14657"/>
        <dbReference type="ChEBI" id="CHEBI:58121"/>
        <dbReference type="ChEBI" id="CHEBI:58273"/>
        <dbReference type="EC" id="5.3.1.6"/>
    </reaction>
</comment>
<evidence type="ECO:0000256" key="4">
    <source>
        <dbReference type="ARBA" id="ARBA00011959"/>
    </source>
</evidence>
<dbReference type="KEGG" id="tasa:A1Q1_01349"/>
<dbReference type="Proteomes" id="UP000002748">
    <property type="component" value="Unassembled WGS sequence"/>
</dbReference>
<dbReference type="UniPathway" id="UPA00115">
    <property type="reaction ID" value="UER00412"/>
</dbReference>
<dbReference type="AlphaFoldDB" id="J6EY35"/>
<evidence type="ECO:0000256" key="5">
    <source>
        <dbReference type="ARBA" id="ARBA00019150"/>
    </source>
</evidence>
<dbReference type="NCBIfam" id="TIGR00021">
    <property type="entry name" value="rpiA"/>
    <property type="match status" value="1"/>
</dbReference>
<evidence type="ECO:0000256" key="7">
    <source>
        <dbReference type="ARBA" id="ARBA00029734"/>
    </source>
</evidence>
<dbReference type="GO" id="GO:0006014">
    <property type="term" value="P:D-ribose metabolic process"/>
    <property type="evidence" value="ECO:0007669"/>
    <property type="project" value="TreeGrafter"/>
</dbReference>
<dbReference type="EMBL" id="ALBS01000169">
    <property type="protein sequence ID" value="EJT49544.1"/>
    <property type="molecule type" value="Genomic_DNA"/>
</dbReference>
<proteinExistence type="inferred from homology"/>
<dbReference type="GO" id="GO:0004751">
    <property type="term" value="F:ribose-5-phosphate isomerase activity"/>
    <property type="evidence" value="ECO:0007669"/>
    <property type="project" value="UniProtKB-EC"/>
</dbReference>
<dbReference type="OrthoDB" id="1555531at2759"/>
<dbReference type="PANTHER" id="PTHR11934:SF0">
    <property type="entry name" value="RIBOSE-5-PHOSPHATE ISOMERASE"/>
    <property type="match status" value="1"/>
</dbReference>
<gene>
    <name evidence="9" type="ORF">A1Q1_01349</name>
</gene>
<dbReference type="Gene3D" id="3.40.50.1360">
    <property type="match status" value="1"/>
</dbReference>
<dbReference type="SUPFAM" id="SSF100950">
    <property type="entry name" value="NagB/RpiA/CoA transferase-like"/>
    <property type="match status" value="1"/>
</dbReference>
<dbReference type="VEuPathDB" id="FungiDB:A1Q1_01349"/>
<evidence type="ECO:0000256" key="6">
    <source>
        <dbReference type="ARBA" id="ARBA00023235"/>
    </source>
</evidence>
<sequence>MALPALSGVEAAKRLAAYAAVDRHVLKGSKLVGIGSGSTVPYVVDRIVQQGVEANKDRLFFPTDQLSSSAPRANFAGFQSKQLIIDAGLQLGDVDQYTRLDVCIDGADEVDAQLNSIKGGGACQLREKVLADMSDVWVTVADFRKNSEILGQNWKQGIPVEVVPFAYVQVMDRLQKAGGAPVLRMGKAKAGPVVSDNGNFIVDCPFPEEMMRDPFKLLTNLKLITGVVEVGLFCGLAKGAYFGNEDGTVTIRTLTGTEQIKEVPAEAPLN</sequence>
<protein>
    <recommendedName>
        <fullName evidence="5">Ribose-5-phosphate isomerase</fullName>
        <ecNumber evidence="4">5.3.1.6</ecNumber>
    </recommendedName>
    <alternativeName>
        <fullName evidence="8">D-ribose-5-phosphate ketol-isomerase</fullName>
    </alternativeName>
    <alternativeName>
        <fullName evidence="7">Phosphoriboisomerase</fullName>
    </alternativeName>
</protein>
<dbReference type="Gene3D" id="3.30.70.260">
    <property type="match status" value="1"/>
</dbReference>
<evidence type="ECO:0000313" key="9">
    <source>
        <dbReference type="EMBL" id="EJT49544.1"/>
    </source>
</evidence>
<dbReference type="RefSeq" id="XP_014179863.1">
    <property type="nucleotide sequence ID" value="XM_014324388.1"/>
</dbReference>
<dbReference type="CDD" id="cd01398">
    <property type="entry name" value="RPI_A"/>
    <property type="match status" value="1"/>
</dbReference>